<organism evidence="2 3">
    <name type="scientific">Photobacterium angustum (strain S14 / CCUG 15956)</name>
    <name type="common">Vibrio sp. (strain S14 / CCUG 15956)</name>
    <dbReference type="NCBI Taxonomy" id="314292"/>
    <lineage>
        <taxon>Bacteria</taxon>
        <taxon>Pseudomonadati</taxon>
        <taxon>Pseudomonadota</taxon>
        <taxon>Gammaproteobacteria</taxon>
        <taxon>Vibrionales</taxon>
        <taxon>Vibrionaceae</taxon>
        <taxon>Photobacterium</taxon>
    </lineage>
</organism>
<comment type="caution">
    <text evidence="2">The sequence shown here is derived from an EMBL/GenBank/DDBJ whole genome shotgun (WGS) entry which is preliminary data.</text>
</comment>
<accession>Q1ZJN3</accession>
<protein>
    <recommendedName>
        <fullName evidence="4">Integrase</fullName>
    </recommendedName>
</protein>
<reference evidence="2 3" key="1">
    <citation type="journal article" date="2009" name="Proc. Natl. Acad. Sci. U.S.A.">
        <title>The genomic basis of trophic strategy in marine bacteria.</title>
        <authorList>
            <person name="Lauro F.M."/>
            <person name="McDougald D."/>
            <person name="Thomas T."/>
            <person name="Williams T.J."/>
            <person name="Egan S."/>
            <person name="Rice S."/>
            <person name="DeMaere M.Z."/>
            <person name="Ting L."/>
            <person name="Ertan H."/>
            <person name="Johnson J."/>
            <person name="Ferriera S."/>
            <person name="Lapidus A."/>
            <person name="Anderson I."/>
            <person name="Kyrpides N."/>
            <person name="Munk A.C."/>
            <person name="Detter C."/>
            <person name="Han C.S."/>
            <person name="Brown M.V."/>
            <person name="Robb F.T."/>
            <person name="Kjelleberg S."/>
            <person name="Cavicchioli R."/>
        </authorList>
    </citation>
    <scope>NUCLEOTIDE SEQUENCE [LARGE SCALE GENOMIC DNA]</scope>
    <source>
        <strain evidence="2 3">S14</strain>
    </source>
</reference>
<dbReference type="InterPro" id="IPR013762">
    <property type="entry name" value="Integrase-like_cat_sf"/>
</dbReference>
<sequence>MIKLSDLKYQSKLLKAQENVGAHTNYLMDVLKPAIERGDWDEIEKMDIGFTVTGKSLGKIGDNTAWKSLQPYFEPRATQTYTLDFTLDGKVIEHNLKNQLISLVLKMMWLSPRDYSFKTLWTAVNDLKKVIAPLLDEGCNTLSSLDFDRLESWALSNFTDIDFERPPIYHGLNRLYTEARGLPFEVKLNKKLNAADFGLAIKDAEQFTVIPQRLYFAGLQKSEILITDAYALRDELEQLPQYIATYSDTLYQEYAKYLVSDRARLKNGTIRWYLKKSGKKNKQRTFAFQAAFLAQRSPNEEETLTLLQRHKPEINTDYIDAFHTKRELTIGPWTITNLTEARILFKHFNGGCLWGLMARTGMRGDEMYHLNTAQGCTTEVINRQKIHVIHADLSKTTKGSQSIQDEFVTTETGMKAYEVLQALHTPLRKLHPNSQSFFHKIKEDCSELKKTSLGKHSQAWFEKVMGKALALTNEDIVDLKTSDPNLSFTVGQDYVFKGHQLRRSFAYYLIGFELCSFPQLKQQFSHVSMAMTRHYAKNASKFQKLRKQKKNLANNIDNERVNQQAQVYLNIYQKLANKERVAGGKGKEFAKNMMRTDRNLFKDKVDNDMLSLNYWKKQIRTQNRHIHAVAPGIYCTSTSCSLRTQVNLIECVDCMNDFIVDAVFAEAKRKEAEIHMLYDIENDELTPQTASESYIKIQAAERILRDLDIDFEPVAFPDEVTNMLIPYGVTS</sequence>
<evidence type="ECO:0008006" key="4">
    <source>
        <dbReference type="Google" id="ProtNLM"/>
    </source>
</evidence>
<dbReference type="EMBL" id="AAOJ01000021">
    <property type="protein sequence ID" value="EAS62409.1"/>
    <property type="molecule type" value="Genomic_DNA"/>
</dbReference>
<dbReference type="RefSeq" id="WP_005363428.1">
    <property type="nucleotide sequence ID" value="NZ_AAOJ01000021.1"/>
</dbReference>
<keyword evidence="1" id="KW-0233">DNA recombination</keyword>
<dbReference type="SUPFAM" id="SSF56349">
    <property type="entry name" value="DNA breaking-rejoining enzymes"/>
    <property type="match status" value="1"/>
</dbReference>
<evidence type="ECO:0000313" key="3">
    <source>
        <dbReference type="Proteomes" id="UP000001603"/>
    </source>
</evidence>
<dbReference type="Gene3D" id="1.10.443.10">
    <property type="entry name" value="Intergrase catalytic core"/>
    <property type="match status" value="1"/>
</dbReference>
<name>Q1ZJN3_PHOAS</name>
<dbReference type="OrthoDB" id="8768428at2"/>
<proteinExistence type="predicted"/>
<dbReference type="GO" id="GO:0003677">
    <property type="term" value="F:DNA binding"/>
    <property type="evidence" value="ECO:0007669"/>
    <property type="project" value="InterPro"/>
</dbReference>
<dbReference type="Proteomes" id="UP000001603">
    <property type="component" value="Unassembled WGS sequence"/>
</dbReference>
<dbReference type="HOGENOM" id="CLU_378092_0_0_6"/>
<dbReference type="GO" id="GO:0015074">
    <property type="term" value="P:DNA integration"/>
    <property type="evidence" value="ECO:0007669"/>
    <property type="project" value="InterPro"/>
</dbReference>
<evidence type="ECO:0000256" key="1">
    <source>
        <dbReference type="ARBA" id="ARBA00023172"/>
    </source>
</evidence>
<dbReference type="InterPro" id="IPR011010">
    <property type="entry name" value="DNA_brk_join_enz"/>
</dbReference>
<gene>
    <name evidence="2" type="ORF">VAS14_00671</name>
</gene>
<dbReference type="GO" id="GO:0006310">
    <property type="term" value="P:DNA recombination"/>
    <property type="evidence" value="ECO:0007669"/>
    <property type="project" value="UniProtKB-KW"/>
</dbReference>
<dbReference type="AlphaFoldDB" id="Q1ZJN3"/>
<evidence type="ECO:0000313" key="2">
    <source>
        <dbReference type="EMBL" id="EAS62409.1"/>
    </source>
</evidence>